<dbReference type="Ensembl" id="ENSLOCT00000017665.1">
    <property type="protein sequence ID" value="ENSLOCP00000017633.1"/>
    <property type="gene ID" value="ENSLOCG00000014318.1"/>
</dbReference>
<dbReference type="Pfam" id="PF00090">
    <property type="entry name" value="TSP_1"/>
    <property type="match status" value="5"/>
</dbReference>
<dbReference type="eggNOG" id="KOG4475">
    <property type="taxonomic scope" value="Eukaryota"/>
</dbReference>
<dbReference type="OrthoDB" id="446173at2759"/>
<dbReference type="PRINTS" id="PR01705">
    <property type="entry name" value="TSP1REPEAT"/>
</dbReference>
<feature type="signal peptide" evidence="6">
    <location>
        <begin position="1"/>
        <end position="18"/>
    </location>
</feature>
<dbReference type="PANTHER" id="PTHR22906">
    <property type="entry name" value="PROPERDIN"/>
    <property type="match status" value="1"/>
</dbReference>
<evidence type="ECO:0000256" key="1">
    <source>
        <dbReference type="ARBA" id="ARBA00004613"/>
    </source>
</evidence>
<dbReference type="InterPro" id="IPR036383">
    <property type="entry name" value="TSP1_rpt_sf"/>
</dbReference>
<organism evidence="7 8">
    <name type="scientific">Lepisosteus oculatus</name>
    <name type="common">Spotted gar</name>
    <dbReference type="NCBI Taxonomy" id="7918"/>
    <lineage>
        <taxon>Eukaryota</taxon>
        <taxon>Metazoa</taxon>
        <taxon>Chordata</taxon>
        <taxon>Craniata</taxon>
        <taxon>Vertebrata</taxon>
        <taxon>Euteleostomi</taxon>
        <taxon>Actinopterygii</taxon>
        <taxon>Neopterygii</taxon>
        <taxon>Holostei</taxon>
        <taxon>Semionotiformes</taxon>
        <taxon>Lepisosteidae</taxon>
        <taxon>Lepisosteus</taxon>
    </lineage>
</organism>
<evidence type="ECO:0000256" key="2">
    <source>
        <dbReference type="ARBA" id="ARBA00022525"/>
    </source>
</evidence>
<dbReference type="InParanoid" id="W5NAH4"/>
<keyword evidence="8" id="KW-1185">Reference proteome</keyword>
<dbReference type="Bgee" id="ENSLOCG00000014318">
    <property type="expression patterns" value="Expressed in mesonephros and 13 other cell types or tissues"/>
</dbReference>
<dbReference type="STRING" id="7918.ENSLOCP00000017633"/>
<keyword evidence="5" id="KW-1015">Disulfide bond</keyword>
<dbReference type="HOGENOM" id="CLU_047129_0_0_1"/>
<sequence>MLLLLVCGVLLAVQHSEATQVACYSTFSQETGSCSGLLGDGVDQDDCCLNPLYGFDRGDGKCRSCRPAAWSPWSPWSKCSVSCLEGVRQRRRRCDGVGECPDPEAQGTLQTAPCEEQACCPEAGGWAEWAPWQPCSVTCENGVKKRQRSCSSPPPACGGRCIGLDDETAACFTQVVCPVHGGWSAWGSWSGCSSNCHVEGSGSFPLRKRVRTCTQPPPSQDPPGHLCVGQAVDEQQCTSLPFCPVDGSWGAWSPPGPCSVTCGLGLTRMSRRCDSPAPRHQGRPCEGSDTIQSLCNTRTHCPVDGFWSEWDPWDNCTRFGRPSINCKTTPGIQKRTRTCLWTDFGGQPCPGDFIETRNCFDVRNCFLRGAHSWSEWSAWGLCEPSCGAGSQKTRTRKCQPDYSSYPKEVGLKKEEVFFWGTPRIRCEKLGDQTVKVEQKEPCYNVPDCV</sequence>
<evidence type="ECO:0000256" key="5">
    <source>
        <dbReference type="ARBA" id="ARBA00023157"/>
    </source>
</evidence>
<dbReference type="EMBL" id="AHAT01006760">
    <property type="status" value="NOT_ANNOTATED_CDS"/>
    <property type="molecule type" value="Genomic_DNA"/>
</dbReference>
<dbReference type="AlphaFoldDB" id="W5NAH4"/>
<proteinExistence type="predicted"/>
<dbReference type="Pfam" id="PF22195">
    <property type="entry name" value="TSP1_CFP_C"/>
    <property type="match status" value="1"/>
</dbReference>
<dbReference type="Gene3D" id="2.20.100.10">
    <property type="entry name" value="Thrombospondin type-1 (TSP1) repeat"/>
    <property type="match status" value="6"/>
</dbReference>
<dbReference type="GeneTree" id="ENSGT00940000161209"/>
<reference evidence="7" key="2">
    <citation type="submission" date="2025-08" db="UniProtKB">
        <authorList>
            <consortium name="Ensembl"/>
        </authorList>
    </citation>
    <scope>IDENTIFICATION</scope>
</reference>
<evidence type="ECO:0000313" key="8">
    <source>
        <dbReference type="Proteomes" id="UP000018468"/>
    </source>
</evidence>
<protein>
    <submittedName>
        <fullName evidence="7">Complement factor properdin</fullName>
    </submittedName>
</protein>
<dbReference type="FunCoup" id="W5NAH4">
    <property type="interactions" value="298"/>
</dbReference>
<evidence type="ECO:0000256" key="4">
    <source>
        <dbReference type="ARBA" id="ARBA00022737"/>
    </source>
</evidence>
<dbReference type="Pfam" id="PF18487">
    <property type="entry name" value="TSR"/>
    <property type="match status" value="1"/>
</dbReference>
<dbReference type="InterPro" id="IPR052065">
    <property type="entry name" value="Compl_asym_regulator"/>
</dbReference>
<reference evidence="7" key="3">
    <citation type="submission" date="2025-09" db="UniProtKB">
        <authorList>
            <consortium name="Ensembl"/>
        </authorList>
    </citation>
    <scope>IDENTIFICATION</scope>
</reference>
<reference evidence="8" key="1">
    <citation type="submission" date="2011-12" db="EMBL/GenBank/DDBJ databases">
        <title>The Draft Genome of Lepisosteus oculatus.</title>
        <authorList>
            <consortium name="The Broad Institute Genome Assembly &amp; Analysis Group"/>
            <consortium name="Computational R&amp;D Group"/>
            <consortium name="and Sequencing Platform"/>
            <person name="Di Palma F."/>
            <person name="Alfoldi J."/>
            <person name="Johnson J."/>
            <person name="Berlin A."/>
            <person name="Gnerre S."/>
            <person name="Jaffe D."/>
            <person name="MacCallum I."/>
            <person name="Young S."/>
            <person name="Walker B.J."/>
            <person name="Lander E.S."/>
            <person name="Lindblad-Toh K."/>
        </authorList>
    </citation>
    <scope>NUCLEOTIDE SEQUENCE [LARGE SCALE GENOMIC DNA]</scope>
</reference>
<feature type="chain" id="PRO_5004869076" evidence="6">
    <location>
        <begin position="19"/>
        <end position="449"/>
    </location>
</feature>
<name>W5NAH4_LEPOC</name>
<dbReference type="InterPro" id="IPR054019">
    <property type="entry name" value="CFP_TSR_C"/>
</dbReference>
<evidence type="ECO:0000256" key="6">
    <source>
        <dbReference type="SAM" id="SignalP"/>
    </source>
</evidence>
<dbReference type="FunFam" id="2.20.100.10:FF:000001">
    <property type="entry name" value="semaphorin-5A isoform X1"/>
    <property type="match status" value="3"/>
</dbReference>
<evidence type="ECO:0000313" key="7">
    <source>
        <dbReference type="Ensembl" id="ENSLOCP00000017633.1"/>
    </source>
</evidence>
<dbReference type="InterPro" id="IPR000884">
    <property type="entry name" value="TSP1_rpt"/>
</dbReference>
<dbReference type="SUPFAM" id="SSF82895">
    <property type="entry name" value="TSP-1 type 1 repeat"/>
    <property type="match status" value="6"/>
</dbReference>
<dbReference type="InterPro" id="IPR049536">
    <property type="entry name" value="CFP_TSR-0"/>
</dbReference>
<comment type="subcellular location">
    <subcellularLocation>
        <location evidence="1">Secreted</location>
    </subcellularLocation>
</comment>
<dbReference type="OMA" id="CQACRSP"/>
<dbReference type="KEGG" id="loc:102685295"/>
<keyword evidence="3 6" id="KW-0732">Signal</keyword>
<dbReference type="SMART" id="SM00209">
    <property type="entry name" value="TSP1"/>
    <property type="match status" value="6"/>
</dbReference>
<evidence type="ECO:0000256" key="3">
    <source>
        <dbReference type="ARBA" id="ARBA00022729"/>
    </source>
</evidence>
<keyword evidence="4" id="KW-0677">Repeat</keyword>
<dbReference type="PANTHER" id="PTHR22906:SF43">
    <property type="entry name" value="PROPERDIN"/>
    <property type="match status" value="1"/>
</dbReference>
<keyword evidence="2" id="KW-0964">Secreted</keyword>
<dbReference type="GeneID" id="102685295"/>
<dbReference type="Proteomes" id="UP000018468">
    <property type="component" value="Linkage group LG1"/>
</dbReference>
<accession>W5NAH4</accession>
<dbReference type="PROSITE" id="PS50092">
    <property type="entry name" value="TSP1"/>
    <property type="match status" value="6"/>
</dbReference>